<evidence type="ECO:0000313" key="1">
    <source>
        <dbReference type="EMBL" id="SHI54174.1"/>
    </source>
</evidence>
<protein>
    <submittedName>
        <fullName evidence="1">PcfJ-like protein</fullName>
    </submittedName>
</protein>
<dbReference type="Pfam" id="PF14284">
    <property type="entry name" value="PcfJ"/>
    <property type="match status" value="1"/>
</dbReference>
<dbReference type="InterPro" id="IPR025586">
    <property type="entry name" value="PcfJ"/>
</dbReference>
<dbReference type="EMBL" id="FQYW01000007">
    <property type="protein sequence ID" value="SHI54174.1"/>
    <property type="molecule type" value="Genomic_DNA"/>
</dbReference>
<proteinExistence type="predicted"/>
<name>A0A1M6C0B1_9FIRM</name>
<sequence>MRTSFEVRFVIYMGGIFVEQSYYYFDGKSRSWVECQEPWIEKDIEKFSLSIVDKGMGERQLDALAELQSPDHLLAYVDIGDFNYRYSCVYKKAAARWRVQLYRPQKTAIILVDVFSVMGTPDGVELHRRGSKQYSLRLNYGKWQYTAIPSKSDQAESGGSVFNYKYDWTDEGFDFSVEIPQIVTDKVMAFLKELSQEEFGFVPTVPTDMPPARLMKYFTQYPLDVNVGWYVDMLGYDFSRHIIRTNDSNFDLICDYLKLPKTKGLQKAYRENGRSLVVCFFLQKIGIDDINLWPHFYDINQLLGQKLDRLGIDRFGAFYKRQGAWWRYWWGDLSNYEINWWWKRQDKEDLSGYDPSYVGWQMLYSWLMEKWEPLRAAEILHSALDGGSYEVHDCLRMWFNSYTRGELTDDFVQAIYRTGFSKETHDVWTAEERRLSQLAAEQRRRESNARHKSYLEIEFTLAKGDLMKEEDTPQGSFKIARNGKELFELSEAFHNCVFYLYTERMNRKECSIYYLEQEGKPVACIEVSNGAIVQALGDHNHILKGEIKDAVVDWGIRHNLEFKPMS</sequence>
<reference evidence="1 2" key="1">
    <citation type="submission" date="2016-11" db="EMBL/GenBank/DDBJ databases">
        <authorList>
            <person name="Jaros S."/>
            <person name="Januszkiewicz K."/>
            <person name="Wedrychowicz H."/>
        </authorList>
    </citation>
    <scope>NUCLEOTIDE SEQUENCE [LARGE SCALE GENOMIC DNA]</scope>
    <source>
        <strain evidence="1 2">DSM 3074</strain>
    </source>
</reference>
<evidence type="ECO:0000313" key="2">
    <source>
        <dbReference type="Proteomes" id="UP000191240"/>
    </source>
</evidence>
<accession>A0A1M6C0B1</accession>
<organism evidence="1 2">
    <name type="scientific">Anaerovibrio lipolyticus DSM 3074</name>
    <dbReference type="NCBI Taxonomy" id="1120997"/>
    <lineage>
        <taxon>Bacteria</taxon>
        <taxon>Bacillati</taxon>
        <taxon>Bacillota</taxon>
        <taxon>Negativicutes</taxon>
        <taxon>Selenomonadales</taxon>
        <taxon>Selenomonadaceae</taxon>
        <taxon>Anaerovibrio</taxon>
    </lineage>
</organism>
<dbReference type="Proteomes" id="UP000191240">
    <property type="component" value="Unassembled WGS sequence"/>
</dbReference>
<dbReference type="AlphaFoldDB" id="A0A1M6C0B1"/>
<gene>
    <name evidence="1" type="ORF">SAMN02745671_00921</name>
</gene>